<proteinExistence type="inferred from homology"/>
<comment type="similarity">
    <text evidence="2">Belongs to the KHG/KDPG aldolase family.</text>
</comment>
<evidence type="ECO:0000256" key="5">
    <source>
        <dbReference type="ARBA" id="ARBA00023277"/>
    </source>
</evidence>
<protein>
    <submittedName>
        <fullName evidence="6">2-dehydro-3-deoxyphosphogluconate aldolase</fullName>
    </submittedName>
</protein>
<sequence>MKKSNVLAHINESKIIGIIREKDPEIALKAATACIEGGINCLEIALTTPCGLDVVESLAKIDGVVVGAGTVLDPETAKAAIQVGASFLLSPAVDVAVIRMCSKYGVVSVPGAFSPTEVVTALEAGADIVKIFPAATLGPKHIESIAAPLPQAVFLPSGGVTVENFGSWFVQGVVAVGVGGYLTSTAATGDYAAIVAKARRFVEAAARQSELASRAIA</sequence>
<keyword evidence="7" id="KW-1185">Reference proteome</keyword>
<accession>A0ABN0FTL9</accession>
<comment type="pathway">
    <text evidence="1">Carbohydrate acid metabolism.</text>
</comment>
<name>A0ABN0FTL9_9BURK</name>
<dbReference type="PANTHER" id="PTHR30246">
    <property type="entry name" value="2-KETO-3-DEOXY-6-PHOSPHOGLUCONATE ALDOLASE"/>
    <property type="match status" value="1"/>
</dbReference>
<dbReference type="SUPFAM" id="SSF51569">
    <property type="entry name" value="Aldolase"/>
    <property type="match status" value="1"/>
</dbReference>
<dbReference type="PANTHER" id="PTHR30246:SF1">
    <property type="entry name" value="2-DEHYDRO-3-DEOXY-6-PHOSPHOGALACTONATE ALDOLASE-RELATED"/>
    <property type="match status" value="1"/>
</dbReference>
<evidence type="ECO:0000313" key="6">
    <source>
        <dbReference type="EMBL" id="EIN02178.1"/>
    </source>
</evidence>
<dbReference type="EMBL" id="AKAU01000040">
    <property type="protein sequence ID" value="EIN02178.1"/>
    <property type="molecule type" value="Genomic_DNA"/>
</dbReference>
<dbReference type="Pfam" id="PF01081">
    <property type="entry name" value="Aldolase"/>
    <property type="match status" value="1"/>
</dbReference>
<comment type="subunit">
    <text evidence="3">Homotrimer.</text>
</comment>
<evidence type="ECO:0000256" key="4">
    <source>
        <dbReference type="ARBA" id="ARBA00023239"/>
    </source>
</evidence>
<keyword evidence="4" id="KW-0456">Lyase</keyword>
<organism evidence="6 7">
    <name type="scientific">Paraburkholderia hospita</name>
    <dbReference type="NCBI Taxonomy" id="169430"/>
    <lineage>
        <taxon>Bacteria</taxon>
        <taxon>Pseudomonadati</taxon>
        <taxon>Pseudomonadota</taxon>
        <taxon>Betaproteobacteria</taxon>
        <taxon>Burkholderiales</taxon>
        <taxon>Burkholderiaceae</taxon>
        <taxon>Paraburkholderia</taxon>
    </lineage>
</organism>
<dbReference type="Gene3D" id="3.20.20.70">
    <property type="entry name" value="Aldolase class I"/>
    <property type="match status" value="1"/>
</dbReference>
<dbReference type="CDD" id="cd00452">
    <property type="entry name" value="KDPG_aldolase"/>
    <property type="match status" value="1"/>
</dbReference>
<dbReference type="Proteomes" id="UP000004980">
    <property type="component" value="Unassembled WGS sequence"/>
</dbReference>
<evidence type="ECO:0000256" key="1">
    <source>
        <dbReference type="ARBA" id="ARBA00004761"/>
    </source>
</evidence>
<evidence type="ECO:0000313" key="7">
    <source>
        <dbReference type="Proteomes" id="UP000004980"/>
    </source>
</evidence>
<comment type="caution">
    <text evidence="6">The sequence shown here is derived from an EMBL/GenBank/DDBJ whole genome shotgun (WGS) entry which is preliminary data.</text>
</comment>
<dbReference type="RefSeq" id="WP_007578413.1">
    <property type="nucleotide sequence ID" value="NZ_AKAU01000040.1"/>
</dbReference>
<gene>
    <name evidence="6" type="ORF">WQE_05067</name>
</gene>
<reference evidence="6 7" key="1">
    <citation type="journal article" date="2012" name="J. Bacteriol.">
        <title>Draft Genome Sequence of the Soil Bacterium Burkholderia terrae Strain BS001, Which Interacts with Fungal Surface Structures.</title>
        <authorList>
            <person name="Nazir R."/>
            <person name="Hansen M.A."/>
            <person name="Sorensen S."/>
            <person name="van Elsas J.D."/>
        </authorList>
    </citation>
    <scope>NUCLEOTIDE SEQUENCE [LARGE SCALE GENOMIC DNA]</scope>
    <source>
        <strain evidence="6 7">BS001</strain>
    </source>
</reference>
<evidence type="ECO:0000256" key="2">
    <source>
        <dbReference type="ARBA" id="ARBA00006906"/>
    </source>
</evidence>
<dbReference type="InterPro" id="IPR013785">
    <property type="entry name" value="Aldolase_TIM"/>
</dbReference>
<dbReference type="NCBIfam" id="TIGR01182">
    <property type="entry name" value="eda"/>
    <property type="match status" value="1"/>
</dbReference>
<dbReference type="InterPro" id="IPR000887">
    <property type="entry name" value="Aldlse_KDPG_KHG"/>
</dbReference>
<keyword evidence="5" id="KW-0119">Carbohydrate metabolism</keyword>
<evidence type="ECO:0000256" key="3">
    <source>
        <dbReference type="ARBA" id="ARBA00011233"/>
    </source>
</evidence>